<accession>A0A093H5V8</accession>
<proteinExistence type="predicted"/>
<dbReference type="PANTHER" id="PTHR24100">
    <property type="entry name" value="BUTYROPHILIN"/>
    <property type="match status" value="1"/>
</dbReference>
<dbReference type="AlphaFoldDB" id="A0A093H5V8"/>
<sequence length="58" mass="6269">EPDESYQGRAEFFHSQLRAGNLSLLLKDIRSSDQGLYSCLISSQGTQQGASVLLQPAG</sequence>
<gene>
    <name evidence="4" type="ORF">N307_00696</name>
</gene>
<dbReference type="PANTHER" id="PTHR24100:SF130">
    <property type="entry name" value="BUTYROPHILIN-LIKE PROTEIN 9"/>
    <property type="match status" value="1"/>
</dbReference>
<keyword evidence="5" id="KW-1185">Reference proteome</keyword>
<evidence type="ECO:0000313" key="4">
    <source>
        <dbReference type="EMBL" id="KFV74392.1"/>
    </source>
</evidence>
<comment type="subcellular location">
    <subcellularLocation>
        <location evidence="1">Membrane</location>
    </subcellularLocation>
</comment>
<evidence type="ECO:0000256" key="1">
    <source>
        <dbReference type="ARBA" id="ARBA00004370"/>
    </source>
</evidence>
<protein>
    <recommendedName>
        <fullName evidence="6">CD276 antigen</fullName>
    </recommendedName>
</protein>
<keyword evidence="3" id="KW-0393">Immunoglobulin domain</keyword>
<evidence type="ECO:0008006" key="6">
    <source>
        <dbReference type="Google" id="ProtNLM"/>
    </source>
</evidence>
<dbReference type="GO" id="GO:0009897">
    <property type="term" value="C:external side of plasma membrane"/>
    <property type="evidence" value="ECO:0007669"/>
    <property type="project" value="TreeGrafter"/>
</dbReference>
<dbReference type="Proteomes" id="UP000053875">
    <property type="component" value="Unassembled WGS sequence"/>
</dbReference>
<dbReference type="GO" id="GO:0001817">
    <property type="term" value="P:regulation of cytokine production"/>
    <property type="evidence" value="ECO:0007669"/>
    <property type="project" value="TreeGrafter"/>
</dbReference>
<feature type="non-terminal residue" evidence="4">
    <location>
        <position position="1"/>
    </location>
</feature>
<dbReference type="GO" id="GO:0005102">
    <property type="term" value="F:signaling receptor binding"/>
    <property type="evidence" value="ECO:0007669"/>
    <property type="project" value="TreeGrafter"/>
</dbReference>
<dbReference type="EMBL" id="KL217171">
    <property type="protein sequence ID" value="KFV74392.1"/>
    <property type="molecule type" value="Genomic_DNA"/>
</dbReference>
<organism evidence="4 5">
    <name type="scientific">Dryobates pubescens</name>
    <name type="common">Downy woodpecker</name>
    <name type="synonym">Picoides pubescens</name>
    <dbReference type="NCBI Taxonomy" id="118200"/>
    <lineage>
        <taxon>Eukaryota</taxon>
        <taxon>Metazoa</taxon>
        <taxon>Chordata</taxon>
        <taxon>Craniata</taxon>
        <taxon>Vertebrata</taxon>
        <taxon>Euteleostomi</taxon>
        <taxon>Archelosauria</taxon>
        <taxon>Archosauria</taxon>
        <taxon>Dinosauria</taxon>
        <taxon>Saurischia</taxon>
        <taxon>Theropoda</taxon>
        <taxon>Coelurosauria</taxon>
        <taxon>Aves</taxon>
        <taxon>Neognathae</taxon>
        <taxon>Neoaves</taxon>
        <taxon>Telluraves</taxon>
        <taxon>Coraciimorphae</taxon>
        <taxon>Piciformes</taxon>
        <taxon>Picidae</taxon>
        <taxon>Dryobates</taxon>
    </lineage>
</organism>
<evidence type="ECO:0000256" key="3">
    <source>
        <dbReference type="ARBA" id="ARBA00023319"/>
    </source>
</evidence>
<dbReference type="InterPro" id="IPR013783">
    <property type="entry name" value="Ig-like_fold"/>
</dbReference>
<dbReference type="STRING" id="118200.A0A093H5V8"/>
<evidence type="ECO:0000313" key="5">
    <source>
        <dbReference type="Proteomes" id="UP000053875"/>
    </source>
</evidence>
<reference evidence="4 5" key="1">
    <citation type="submission" date="2014-04" db="EMBL/GenBank/DDBJ databases">
        <title>Genome evolution of avian class.</title>
        <authorList>
            <person name="Zhang G."/>
            <person name="Li C."/>
        </authorList>
    </citation>
    <scope>NUCLEOTIDE SEQUENCE [LARGE SCALE GENOMIC DNA]</scope>
    <source>
        <strain evidence="4">BGI_N307</strain>
    </source>
</reference>
<keyword evidence="2" id="KW-0472">Membrane</keyword>
<evidence type="ECO:0000256" key="2">
    <source>
        <dbReference type="ARBA" id="ARBA00023136"/>
    </source>
</evidence>
<dbReference type="SUPFAM" id="SSF48726">
    <property type="entry name" value="Immunoglobulin"/>
    <property type="match status" value="1"/>
</dbReference>
<dbReference type="InterPro" id="IPR050504">
    <property type="entry name" value="IgSF_BTN/MOG"/>
</dbReference>
<dbReference type="GO" id="GO:0050852">
    <property type="term" value="P:T cell receptor signaling pathway"/>
    <property type="evidence" value="ECO:0007669"/>
    <property type="project" value="TreeGrafter"/>
</dbReference>
<feature type="non-terminal residue" evidence="4">
    <location>
        <position position="58"/>
    </location>
</feature>
<dbReference type="Gene3D" id="2.60.40.10">
    <property type="entry name" value="Immunoglobulins"/>
    <property type="match status" value="1"/>
</dbReference>
<dbReference type="InterPro" id="IPR036179">
    <property type="entry name" value="Ig-like_dom_sf"/>
</dbReference>
<name>A0A093H5V8_DRYPU</name>